<keyword evidence="6" id="KW-1185">Reference proteome</keyword>
<reference evidence="4 5" key="1">
    <citation type="submission" date="2016-01" db="EMBL/GenBank/DDBJ databases">
        <title>Draft Genome Sequences of Seven Thermophilic Sporeformers Isolated from Foods.</title>
        <authorList>
            <person name="Berendsen E.M."/>
            <person name="Wells-Bennik M.H."/>
            <person name="Krawcyk A.O."/>
            <person name="De Jong A."/>
            <person name="Holsappel S."/>
            <person name="Eijlander R.T."/>
            <person name="Kuipers O.P."/>
        </authorList>
    </citation>
    <scope>NUCLEOTIDE SEQUENCE [LARGE SCALE GENOMIC DNA]</scope>
    <source>
        <strain evidence="2 4">B4109</strain>
        <strain evidence="3 5">B4114</strain>
    </source>
</reference>
<dbReference type="Proteomes" id="UP000773850">
    <property type="component" value="Unassembled WGS sequence"/>
</dbReference>
<organism evidence="2 4">
    <name type="scientific">Geobacillus stearothermophilus</name>
    <name type="common">Bacillus stearothermophilus</name>
    <dbReference type="NCBI Taxonomy" id="1422"/>
    <lineage>
        <taxon>Bacteria</taxon>
        <taxon>Bacillati</taxon>
        <taxon>Bacillota</taxon>
        <taxon>Bacilli</taxon>
        <taxon>Bacillales</taxon>
        <taxon>Anoxybacillaceae</taxon>
        <taxon>Geobacillus</taxon>
    </lineage>
</organism>
<dbReference type="EMBL" id="LQYV01000127">
    <property type="protein sequence ID" value="KYD22187.1"/>
    <property type="molecule type" value="Genomic_DNA"/>
</dbReference>
<evidence type="ECO:0000313" key="2">
    <source>
        <dbReference type="EMBL" id="KYD22187.1"/>
    </source>
</evidence>
<name>A0A150MC78_GEOSE</name>
<dbReference type="Proteomes" id="UP000075424">
    <property type="component" value="Unassembled WGS sequence"/>
</dbReference>
<comment type="caution">
    <text evidence="2">The sequence shown here is derived from an EMBL/GenBank/DDBJ whole genome shotgun (WGS) entry which is preliminary data.</text>
</comment>
<evidence type="ECO:0000313" key="4">
    <source>
        <dbReference type="Proteomes" id="UP000075424"/>
    </source>
</evidence>
<accession>A0A150MC78</accession>
<dbReference type="EMBL" id="LQYY01000141">
    <property type="protein sequence ID" value="KYD31594.1"/>
    <property type="molecule type" value="Genomic_DNA"/>
</dbReference>
<protein>
    <submittedName>
        <fullName evidence="2">Uncharacterized protein</fullName>
    </submittedName>
</protein>
<evidence type="ECO:0000313" key="5">
    <source>
        <dbReference type="Proteomes" id="UP000075517"/>
    </source>
</evidence>
<evidence type="ECO:0000313" key="3">
    <source>
        <dbReference type="EMBL" id="KYD31594.1"/>
    </source>
</evidence>
<sequence length="46" mass="5305">MIKIIGCTGIGLFLVYFFYALSTNYKEELDEGKEVSHANESERQIF</sequence>
<dbReference type="EMBL" id="LUCS01000042">
    <property type="protein sequence ID" value="KAF6509334.1"/>
    <property type="molecule type" value="Genomic_DNA"/>
</dbReference>
<evidence type="ECO:0000313" key="6">
    <source>
        <dbReference type="Proteomes" id="UP000773850"/>
    </source>
</evidence>
<dbReference type="AlphaFoldDB" id="A0A150MC78"/>
<evidence type="ECO:0000313" key="1">
    <source>
        <dbReference type="EMBL" id="KAF6509334.1"/>
    </source>
</evidence>
<proteinExistence type="predicted"/>
<gene>
    <name evidence="2" type="ORF">B4109_0202</name>
    <name evidence="3" type="ORF">B4114_0195</name>
    <name evidence="1" type="ORF">GS8_3386</name>
</gene>
<reference evidence="1 6" key="2">
    <citation type="submission" date="2016-03" db="EMBL/GenBank/DDBJ databases">
        <title>Spore heat resistance.</title>
        <authorList>
            <person name="Boekhorst J."/>
            <person name="Berendsen E.M."/>
            <person name="Wells-Bennik M.H."/>
            <person name="Kuipers O.P."/>
        </authorList>
    </citation>
    <scope>NUCLEOTIDE SEQUENCE [LARGE SCALE GENOMIC DNA]</scope>
    <source>
        <strain evidence="1 6">GS8</strain>
    </source>
</reference>
<dbReference type="Proteomes" id="UP000075517">
    <property type="component" value="Unassembled WGS sequence"/>
</dbReference>